<organism evidence="2 3">
    <name type="scientific">Loktanella salsilacus</name>
    <dbReference type="NCBI Taxonomy" id="195913"/>
    <lineage>
        <taxon>Bacteria</taxon>
        <taxon>Pseudomonadati</taxon>
        <taxon>Pseudomonadota</taxon>
        <taxon>Alphaproteobacteria</taxon>
        <taxon>Rhodobacterales</taxon>
        <taxon>Roseobacteraceae</taxon>
        <taxon>Loktanella</taxon>
    </lineage>
</organism>
<keyword evidence="3" id="KW-1185">Reference proteome</keyword>
<name>A0A1I4H8U5_9RHOB</name>
<dbReference type="Proteomes" id="UP000199550">
    <property type="component" value="Unassembled WGS sequence"/>
</dbReference>
<proteinExistence type="predicted"/>
<dbReference type="EMBL" id="FOTF01000016">
    <property type="protein sequence ID" value="SFL38664.1"/>
    <property type="molecule type" value="Genomic_DNA"/>
</dbReference>
<sequence length="274" mass="30942">MKKHDFIGYLKAQYAASSAQLKVSSFMLVVATAPSAISIFVNDENLIYTLAILNGVLVCIWLMSLTSYQAKRRAAHEARRAALLTDSFDADLSSDEVAYIRETFTVKESIAIPLIDEYYYDSKSKPGYKRLLDNIEESAYYTSRTQKASRQLLTTFLIIYACSWILMLFIAIPDQESVFLASGAKLFMAITIFMFSGGLVRAWIDYGSCAKNTAEIVTRCNAARVNEVKQIDVLMILLDYSGYIDSSPEALPNTYYKMREKMEENWKIISGGRQ</sequence>
<dbReference type="AlphaFoldDB" id="A0A1I4H8U5"/>
<evidence type="ECO:0000313" key="3">
    <source>
        <dbReference type="Proteomes" id="UP000199550"/>
    </source>
</evidence>
<evidence type="ECO:0000313" key="2">
    <source>
        <dbReference type="EMBL" id="SFL38664.1"/>
    </source>
</evidence>
<feature type="transmembrane region" description="Helical" evidence="1">
    <location>
        <begin position="21"/>
        <end position="41"/>
    </location>
</feature>
<protein>
    <submittedName>
        <fullName evidence="2">Uncharacterized protein</fullName>
    </submittedName>
</protein>
<feature type="transmembrane region" description="Helical" evidence="1">
    <location>
        <begin position="184"/>
        <end position="204"/>
    </location>
</feature>
<feature type="transmembrane region" description="Helical" evidence="1">
    <location>
        <begin position="47"/>
        <end position="70"/>
    </location>
</feature>
<accession>A0A1I4H8U5</accession>
<keyword evidence="1" id="KW-0812">Transmembrane</keyword>
<keyword evidence="1" id="KW-0472">Membrane</keyword>
<dbReference type="RefSeq" id="WP_090190542.1">
    <property type="nucleotide sequence ID" value="NZ_FOTF01000016.1"/>
</dbReference>
<reference evidence="2 3" key="1">
    <citation type="submission" date="2016-10" db="EMBL/GenBank/DDBJ databases">
        <authorList>
            <person name="de Groot N.N."/>
        </authorList>
    </citation>
    <scope>NUCLEOTIDE SEQUENCE [LARGE SCALE GENOMIC DNA]</scope>
    <source>
        <strain evidence="2 3">DSM 16199</strain>
    </source>
</reference>
<keyword evidence="1" id="KW-1133">Transmembrane helix</keyword>
<gene>
    <name evidence="2" type="ORF">SAMN04488004_11676</name>
</gene>
<evidence type="ECO:0000256" key="1">
    <source>
        <dbReference type="SAM" id="Phobius"/>
    </source>
</evidence>
<dbReference type="STRING" id="195913.SAMN04488004_11676"/>
<feature type="transmembrane region" description="Helical" evidence="1">
    <location>
        <begin position="152"/>
        <end position="172"/>
    </location>
</feature>